<evidence type="ECO:0000256" key="3">
    <source>
        <dbReference type="ARBA" id="ARBA00022989"/>
    </source>
</evidence>
<evidence type="ECO:0000313" key="7">
    <source>
        <dbReference type="Proteomes" id="UP000310158"/>
    </source>
</evidence>
<feature type="non-terminal residue" evidence="6">
    <location>
        <position position="190"/>
    </location>
</feature>
<evidence type="ECO:0008006" key="8">
    <source>
        <dbReference type="Google" id="ProtNLM"/>
    </source>
</evidence>
<reference evidence="6" key="1">
    <citation type="submission" date="2019-02" db="EMBL/GenBank/DDBJ databases">
        <title>Genome sequencing of the rare red list fungi Bondarzewia mesenterica.</title>
        <authorList>
            <person name="Buettner E."/>
            <person name="Kellner H."/>
        </authorList>
    </citation>
    <scope>NUCLEOTIDE SEQUENCE [LARGE SCALE GENOMIC DNA]</scope>
    <source>
        <strain evidence="6">DSM 108281</strain>
    </source>
</reference>
<keyword evidence="7" id="KW-1185">Reference proteome</keyword>
<evidence type="ECO:0000256" key="1">
    <source>
        <dbReference type="ARBA" id="ARBA00004141"/>
    </source>
</evidence>
<comment type="subcellular location">
    <subcellularLocation>
        <location evidence="1">Membrane</location>
        <topology evidence="1">Multi-pass membrane protein</topology>
    </subcellularLocation>
</comment>
<dbReference type="PANTHER" id="PTHR23501">
    <property type="entry name" value="MAJOR FACILITATOR SUPERFAMILY"/>
    <property type="match status" value="1"/>
</dbReference>
<keyword evidence="3 5" id="KW-1133">Transmembrane helix</keyword>
<feature type="transmembrane region" description="Helical" evidence="5">
    <location>
        <begin position="158"/>
        <end position="182"/>
    </location>
</feature>
<dbReference type="Proteomes" id="UP000310158">
    <property type="component" value="Unassembled WGS sequence"/>
</dbReference>
<evidence type="ECO:0000256" key="5">
    <source>
        <dbReference type="SAM" id="Phobius"/>
    </source>
</evidence>
<dbReference type="EMBL" id="SGPL01001247">
    <property type="protein sequence ID" value="THH03927.1"/>
    <property type="molecule type" value="Genomic_DNA"/>
</dbReference>
<protein>
    <recommendedName>
        <fullName evidence="8">Major facilitator superfamily (MFS) profile domain-containing protein</fullName>
    </recommendedName>
</protein>
<evidence type="ECO:0000256" key="4">
    <source>
        <dbReference type="ARBA" id="ARBA00023136"/>
    </source>
</evidence>
<dbReference type="GO" id="GO:0005886">
    <property type="term" value="C:plasma membrane"/>
    <property type="evidence" value="ECO:0007669"/>
    <property type="project" value="TreeGrafter"/>
</dbReference>
<feature type="transmembrane region" description="Helical" evidence="5">
    <location>
        <begin position="118"/>
        <end position="138"/>
    </location>
</feature>
<keyword evidence="4 5" id="KW-0472">Membrane</keyword>
<organism evidence="6 7">
    <name type="scientific">Bondarzewia mesenterica</name>
    <dbReference type="NCBI Taxonomy" id="1095465"/>
    <lineage>
        <taxon>Eukaryota</taxon>
        <taxon>Fungi</taxon>
        <taxon>Dikarya</taxon>
        <taxon>Basidiomycota</taxon>
        <taxon>Agaricomycotina</taxon>
        <taxon>Agaricomycetes</taxon>
        <taxon>Russulales</taxon>
        <taxon>Bondarzewiaceae</taxon>
        <taxon>Bondarzewia</taxon>
    </lineage>
</organism>
<gene>
    <name evidence="6" type="ORF">EW146_g10314</name>
</gene>
<evidence type="ECO:0000313" key="6">
    <source>
        <dbReference type="EMBL" id="THH03927.1"/>
    </source>
</evidence>
<evidence type="ECO:0000256" key="2">
    <source>
        <dbReference type="ARBA" id="ARBA00022692"/>
    </source>
</evidence>
<dbReference type="InterPro" id="IPR036259">
    <property type="entry name" value="MFS_trans_sf"/>
</dbReference>
<dbReference type="GO" id="GO:0022857">
    <property type="term" value="F:transmembrane transporter activity"/>
    <property type="evidence" value="ECO:0007669"/>
    <property type="project" value="TreeGrafter"/>
</dbReference>
<dbReference type="AlphaFoldDB" id="A0A4S4KYY5"/>
<accession>A0A4S4KYY5</accession>
<proteinExistence type="predicted"/>
<comment type="caution">
    <text evidence="6">The sequence shown here is derived from an EMBL/GenBank/DDBJ whole genome shotgun (WGS) entry which is preliminary data.</text>
</comment>
<dbReference type="SUPFAM" id="SSF103473">
    <property type="entry name" value="MFS general substrate transporter"/>
    <property type="match status" value="1"/>
</dbReference>
<dbReference type="PANTHER" id="PTHR23501:SF87">
    <property type="entry name" value="SIDEROPHORE IRON TRANSPORTER 2"/>
    <property type="match status" value="1"/>
</dbReference>
<dbReference type="OrthoDB" id="2241241at2759"/>
<name>A0A4S4KYY5_9AGAM</name>
<keyword evidence="2 5" id="KW-0812">Transmembrane</keyword>
<sequence length="190" mass="20091">MVGARLRKVPVSDDARSVVEGMPRLSPDAAREILKETDARAGVKVEAAHKTVIGLASLIYALDGSTTSTYLVWSTSTFGGQALLGSIQVAQSMVIAIGKPVIAKVADVTSRGMSFVVLFLRCGKFGTVASGIIIYAVGLQLLTQVIIADVTTFRWRGIVSAMVSVPLIVTGFISTNISAAIIKRSGWHWG</sequence>